<accession>V6LJR8</accession>
<dbReference type="Proteomes" id="UP000018208">
    <property type="component" value="Unassembled WGS sequence"/>
</dbReference>
<reference evidence="2" key="2">
    <citation type="submission" date="2020-12" db="EMBL/GenBank/DDBJ databases">
        <title>New Spironucleus salmonicida genome in near-complete chromosomes.</title>
        <authorList>
            <person name="Xu F."/>
            <person name="Kurt Z."/>
            <person name="Jimenez-Gonzalez A."/>
            <person name="Astvaldsson A."/>
            <person name="Andersson J.O."/>
            <person name="Svard S.G."/>
        </authorList>
    </citation>
    <scope>NUCLEOTIDE SEQUENCE</scope>
    <source>
        <strain evidence="2">ATCC 50377</strain>
    </source>
</reference>
<dbReference type="EMBL" id="AUWU02000005">
    <property type="protein sequence ID" value="KAH0572631.1"/>
    <property type="molecule type" value="Genomic_DNA"/>
</dbReference>
<reference evidence="1 2" key="1">
    <citation type="journal article" date="2014" name="PLoS Genet.">
        <title>The Genome of Spironucleus salmonicida Highlights a Fish Pathogen Adapted to Fluctuating Environments.</title>
        <authorList>
            <person name="Xu F."/>
            <person name="Jerlstrom-Hultqvist J."/>
            <person name="Einarsson E."/>
            <person name="Astvaldsson A."/>
            <person name="Svard S.G."/>
            <person name="Andersson J.O."/>
        </authorList>
    </citation>
    <scope>NUCLEOTIDE SEQUENCE</scope>
    <source>
        <strain evidence="2">ATCC 50377</strain>
    </source>
</reference>
<dbReference type="AlphaFoldDB" id="V6LJR8"/>
<sequence>MFKCCKAGNGSFDKIDASQNINFYESNQEADNIIDSITQAQNVDSDFMNNSTPLDQTAFKDVQNVKLNFSINQKNPTPDIDEITVTEFHKSKYYKSTNIYEDGSQFSTEEPSQENQDNILLHSVRSQKQSFGPIDVSIQLCSSAIVQDQQKLEIKEQKAQDLYIQQHSQQYSSASSYEKYRPQRESKIIINTVKNVEITNNEPDNSSENSSYFSLHNSDVPIIEVDESDIDIYKNTIRAEDLQSTLPYSQINQQYINQPINQITGQNSLLQTTTNYLSSSSIVDQLTISSLTTVQKVAQPRKTKAELMQENQLYRTQKLQSSILNTPSYPHQNDYYCKPLKIKLLGVKTHLQDSVYK</sequence>
<dbReference type="VEuPathDB" id="GiardiaDB:SS50377_24742"/>
<evidence type="ECO:0000313" key="1">
    <source>
        <dbReference type="EMBL" id="EST44623.1"/>
    </source>
</evidence>
<proteinExistence type="predicted"/>
<organism evidence="1">
    <name type="scientific">Spironucleus salmonicida</name>
    <dbReference type="NCBI Taxonomy" id="348837"/>
    <lineage>
        <taxon>Eukaryota</taxon>
        <taxon>Metamonada</taxon>
        <taxon>Diplomonadida</taxon>
        <taxon>Hexamitidae</taxon>
        <taxon>Hexamitinae</taxon>
        <taxon>Spironucleus</taxon>
    </lineage>
</organism>
<protein>
    <submittedName>
        <fullName evidence="1">Uncharacterized protein</fullName>
    </submittedName>
</protein>
<keyword evidence="3" id="KW-1185">Reference proteome</keyword>
<dbReference type="EMBL" id="KI546115">
    <property type="protein sequence ID" value="EST44623.1"/>
    <property type="molecule type" value="Genomic_DNA"/>
</dbReference>
<evidence type="ECO:0000313" key="3">
    <source>
        <dbReference type="Proteomes" id="UP000018208"/>
    </source>
</evidence>
<evidence type="ECO:0000313" key="2">
    <source>
        <dbReference type="EMBL" id="KAH0572631.1"/>
    </source>
</evidence>
<gene>
    <name evidence="1" type="ORF">SS50377_15628</name>
    <name evidence="2" type="ORF">SS50377_24742</name>
</gene>
<name>V6LJR8_9EUKA</name>